<organism evidence="13 14">
    <name type="scientific">Halobacteriovorax marinus (strain ATCC BAA-682 / DSM 15412 / SJ)</name>
    <name type="common">Bacteriovorax marinus</name>
    <dbReference type="NCBI Taxonomy" id="862908"/>
    <lineage>
        <taxon>Bacteria</taxon>
        <taxon>Pseudomonadati</taxon>
        <taxon>Bdellovibrionota</taxon>
        <taxon>Bacteriovoracia</taxon>
        <taxon>Bacteriovoracales</taxon>
        <taxon>Halobacteriovoraceae</taxon>
        <taxon>Halobacteriovorax</taxon>
    </lineage>
</organism>
<keyword evidence="5 11" id="KW-0547">Nucleotide-binding</keyword>
<dbReference type="InterPro" id="IPR018522">
    <property type="entry name" value="TopoIIA_CS"/>
</dbReference>
<dbReference type="FunFam" id="3.30.230.10:FF:000005">
    <property type="entry name" value="DNA gyrase subunit B"/>
    <property type="match status" value="1"/>
</dbReference>
<evidence type="ECO:0000256" key="3">
    <source>
        <dbReference type="ARBA" id="ARBA00022490"/>
    </source>
</evidence>
<comment type="cofactor">
    <cofactor evidence="11">
        <name>Mg(2+)</name>
        <dbReference type="ChEBI" id="CHEBI:18420"/>
    </cofactor>
    <cofactor evidence="11">
        <name>Mn(2+)</name>
        <dbReference type="ChEBI" id="CHEBI:29035"/>
    </cofactor>
    <cofactor evidence="11">
        <name>Ca(2+)</name>
        <dbReference type="ChEBI" id="CHEBI:29108"/>
    </cofactor>
    <text evidence="11">Binds two Mg(2+) per subunit. The magnesium ions form salt bridges with both the protein and the DNA. Can also accept other divalent metal cations, such as Mn(2+) or Ca(2+).</text>
</comment>
<dbReference type="InterPro" id="IPR013760">
    <property type="entry name" value="Topo_IIA-like_dom_sf"/>
</dbReference>
<dbReference type="Pfam" id="PF00204">
    <property type="entry name" value="DNA_gyraseB"/>
    <property type="match status" value="1"/>
</dbReference>
<evidence type="ECO:0000256" key="2">
    <source>
        <dbReference type="ARBA" id="ARBA00010708"/>
    </source>
</evidence>
<dbReference type="GO" id="GO:0005737">
    <property type="term" value="C:cytoplasm"/>
    <property type="evidence" value="ECO:0007669"/>
    <property type="project" value="UniProtKB-SubCell"/>
</dbReference>
<evidence type="ECO:0000313" key="13">
    <source>
        <dbReference type="EMBL" id="CBW24946.1"/>
    </source>
</evidence>
<dbReference type="PATRIC" id="fig|862908.3.peg.4"/>
<dbReference type="GO" id="GO:0005694">
    <property type="term" value="C:chromosome"/>
    <property type="evidence" value="ECO:0007669"/>
    <property type="project" value="InterPro"/>
</dbReference>
<accession>E1X1M7</accession>
<feature type="binding site" evidence="11">
    <location>
        <position position="511"/>
    </location>
    <ligand>
        <name>Mg(2+)</name>
        <dbReference type="ChEBI" id="CHEBI:18420"/>
        <label>1</label>
        <note>catalytic</note>
    </ligand>
</feature>
<dbReference type="Gene3D" id="3.10.20.690">
    <property type="match status" value="1"/>
</dbReference>
<dbReference type="HAMAP" id="MF_01898">
    <property type="entry name" value="GyrB"/>
    <property type="match status" value="1"/>
</dbReference>
<feature type="binding site" evidence="11">
    <location>
        <position position="437"/>
    </location>
    <ligand>
        <name>Mg(2+)</name>
        <dbReference type="ChEBI" id="CHEBI:18420"/>
        <label>1</label>
        <note>catalytic</note>
    </ligand>
</feature>
<dbReference type="Gene3D" id="3.30.565.10">
    <property type="entry name" value="Histidine kinase-like ATPase, C-terminal domain"/>
    <property type="match status" value="1"/>
</dbReference>
<comment type="function">
    <text evidence="11">A type II topoisomerase that negatively supercoils closed circular double-stranded (ds) DNA in an ATP-dependent manner to modulate DNA topology and maintain chromosomes in an underwound state. Negative supercoiling favors strand separation, and DNA replication, transcription, recombination and repair, all of which involve strand separation. Also able to catalyze the interconversion of other topological isomers of dsDNA rings, including catenanes and knotted rings. Type II topoisomerases break and join 2 DNA strands simultaneously in an ATP-dependent manner.</text>
</comment>
<dbReference type="eggNOG" id="COG0187">
    <property type="taxonomic scope" value="Bacteria"/>
</dbReference>
<dbReference type="GO" id="GO:0005524">
    <property type="term" value="F:ATP binding"/>
    <property type="evidence" value="ECO:0007669"/>
    <property type="project" value="UniProtKB-UniRule"/>
</dbReference>
<gene>
    <name evidence="11 13" type="primary">gyrB</name>
    <name evidence="13" type="ordered locus">BMS_0004</name>
</gene>
<dbReference type="FunFam" id="3.40.50.670:FF:000001">
    <property type="entry name" value="DNA topoisomerase 2"/>
    <property type="match status" value="1"/>
</dbReference>
<dbReference type="CDD" id="cd16928">
    <property type="entry name" value="HATPase_GyrB-like"/>
    <property type="match status" value="1"/>
</dbReference>
<comment type="subcellular location">
    <subcellularLocation>
        <location evidence="11">Cytoplasm</location>
    </subcellularLocation>
</comment>
<dbReference type="Proteomes" id="UP000008963">
    <property type="component" value="Chromosome"/>
</dbReference>
<dbReference type="AlphaFoldDB" id="E1X1M7"/>
<dbReference type="STRING" id="862908.BMS_0004"/>
<dbReference type="SMART" id="SM00387">
    <property type="entry name" value="HATPase_c"/>
    <property type="match status" value="1"/>
</dbReference>
<dbReference type="EMBL" id="FQ312005">
    <property type="protein sequence ID" value="CBW24946.1"/>
    <property type="molecule type" value="Genomic_DNA"/>
</dbReference>
<keyword evidence="9" id="KW-0238">DNA-binding</keyword>
<dbReference type="InterPro" id="IPR011557">
    <property type="entry name" value="GyrB"/>
</dbReference>
<dbReference type="InterPro" id="IPR020568">
    <property type="entry name" value="Ribosomal_Su5_D2-typ_SF"/>
</dbReference>
<comment type="similarity">
    <text evidence="2 11">Belongs to the type II topoisomerase GyrB family.</text>
</comment>
<dbReference type="InterPro" id="IPR036890">
    <property type="entry name" value="HATPase_C_sf"/>
</dbReference>
<dbReference type="InterPro" id="IPR013759">
    <property type="entry name" value="Topo_IIA_B_C"/>
</dbReference>
<dbReference type="FunFam" id="3.30.565.10:FF:000002">
    <property type="entry name" value="DNA gyrase subunit B"/>
    <property type="match status" value="1"/>
</dbReference>
<dbReference type="PRINTS" id="PR00418">
    <property type="entry name" value="TPI2FAMILY"/>
</dbReference>
<dbReference type="InterPro" id="IPR014721">
    <property type="entry name" value="Ribsml_uS5_D2-typ_fold_subgr"/>
</dbReference>
<evidence type="ECO:0000313" key="14">
    <source>
        <dbReference type="Proteomes" id="UP000008963"/>
    </source>
</evidence>
<sequence>METENTSISKVGEKYDADQIKVLEGLEAVRKRPGMYIGDTAVRGLHHCVYEIVDNAVDEALAGYCTEIKIIIHVDNSVTVVDNGRGIPTDMHPTEGCSAAELVYTKLHAGGKFNEDGGAYKVSGGLHGVGAAVVNALSKWVKMEIKKHGKLHAVKFERGEAVAPLAVIGDLEDPKITGTAVTFKPDNEIFEVHEFNYDTLANRFREMAFLNKGLNISLKDERSDKKDVFCYEGGIAEFVTYLNRAKTAVHKKVIAFSQAREDYEVEVAMQWTDSYSEVLSGYANAICTPGGGTHISGFKTAITRVLNAYAKDNNLLKGLKSNLTGDDMREGLTAIISIKLPELQFEGQTKDKLGNSEVEGIVNSLVGEQLKQYLEENPSLAKTIIKKSVDAAAAREAARKARELTRRKSALVVSGLPGKMADCQEKDPARSEIYIVEGDSAGGSAKQGRDRKTQAVLPLKGKILNVEKARYDKMLANNEIKMIVQAMGTGVGKEQFDIKKLRYHKIVIMTDADVDGSHIRTLILTLLYRQFPELVENGYVYIAQPPLFKYKKGKAERYLKDEKELEAFLTTNSLQDTVIKADGKDLSTDEARVLVNKYRNYTRTVESYDIHFDSLLLRQIIERSHITADILKDKVALQAELDKLTAYFKEQEVNTLKTYTFSITEDLAHQSNQININVRTTGRTKKFKLNTYFLESPDYADLLNGYDGMKSYVNAKFSIDREKAGVKEFDSLNEFAEHIIVDGKQGAYIQRYKGLGEMNPEQLWETTMNPDNRTLLQVRIEDTIEADQVFSVLMGDNVEPRRQFVEENALNVRNLDV</sequence>
<protein>
    <recommendedName>
        <fullName evidence="11">DNA gyrase subunit B</fullName>
        <ecNumber evidence="11">5.6.2.2</ecNumber>
    </recommendedName>
</protein>
<dbReference type="EC" id="5.6.2.2" evidence="11"/>
<keyword evidence="4 11" id="KW-0479">Metal-binding</keyword>
<evidence type="ECO:0000256" key="4">
    <source>
        <dbReference type="ARBA" id="ARBA00022723"/>
    </source>
</evidence>
<dbReference type="InterPro" id="IPR002288">
    <property type="entry name" value="DNA_gyrase_B_C"/>
</dbReference>
<dbReference type="GO" id="GO:0006261">
    <property type="term" value="P:DNA-templated DNA replication"/>
    <property type="evidence" value="ECO:0007669"/>
    <property type="project" value="UniProtKB-UniRule"/>
</dbReference>
<dbReference type="InterPro" id="IPR003594">
    <property type="entry name" value="HATPase_dom"/>
</dbReference>
<keyword evidence="6 11" id="KW-0067">ATP-binding</keyword>
<evidence type="ECO:0000256" key="11">
    <source>
        <dbReference type="HAMAP-Rule" id="MF_01898"/>
    </source>
</evidence>
<dbReference type="Pfam" id="PF00986">
    <property type="entry name" value="DNA_gyraseB_C"/>
    <property type="match status" value="1"/>
</dbReference>
<dbReference type="KEGG" id="bmx:BMS_0004"/>
<evidence type="ECO:0000256" key="6">
    <source>
        <dbReference type="ARBA" id="ARBA00022840"/>
    </source>
</evidence>
<dbReference type="CDD" id="cd00822">
    <property type="entry name" value="TopoII_Trans_DNA_gyrase"/>
    <property type="match status" value="1"/>
</dbReference>
<dbReference type="Gene3D" id="3.30.230.10">
    <property type="match status" value="1"/>
</dbReference>
<dbReference type="SMART" id="SM00433">
    <property type="entry name" value="TOP2c"/>
    <property type="match status" value="1"/>
</dbReference>
<dbReference type="InterPro" id="IPR049353">
    <property type="entry name" value="GyrB_hook"/>
</dbReference>
<dbReference type="SUPFAM" id="SSF56719">
    <property type="entry name" value="Type II DNA topoisomerase"/>
    <property type="match status" value="1"/>
</dbReference>
<dbReference type="GO" id="GO:0003677">
    <property type="term" value="F:DNA binding"/>
    <property type="evidence" value="ECO:0007669"/>
    <property type="project" value="UniProtKB-KW"/>
</dbReference>
<dbReference type="NCBIfam" id="TIGR01059">
    <property type="entry name" value="gyrB"/>
    <property type="match status" value="1"/>
</dbReference>
<dbReference type="RefSeq" id="WP_014242735.1">
    <property type="nucleotide sequence ID" value="NC_016620.1"/>
</dbReference>
<dbReference type="PROSITE" id="PS50880">
    <property type="entry name" value="TOPRIM"/>
    <property type="match status" value="1"/>
</dbReference>
<dbReference type="NCBIfam" id="NF004189">
    <property type="entry name" value="PRK05644.1"/>
    <property type="match status" value="1"/>
</dbReference>
<feature type="site" description="Interaction with DNA" evidence="11">
    <location>
        <position position="462"/>
    </location>
</feature>
<comment type="catalytic activity">
    <reaction evidence="1 11">
        <text>ATP-dependent breakage, passage and rejoining of double-stranded DNA.</text>
        <dbReference type="EC" id="5.6.2.2"/>
    </reaction>
</comment>
<evidence type="ECO:0000259" key="12">
    <source>
        <dbReference type="PROSITE" id="PS50880"/>
    </source>
</evidence>
<evidence type="ECO:0000256" key="5">
    <source>
        <dbReference type="ARBA" id="ARBA00022741"/>
    </source>
</evidence>
<dbReference type="InterPro" id="IPR041423">
    <property type="entry name" value="GyrB_insert"/>
</dbReference>
<keyword evidence="3 11" id="KW-0963">Cytoplasm</keyword>
<dbReference type="Pfam" id="PF21249">
    <property type="entry name" value="GyrB_hook"/>
    <property type="match status" value="1"/>
</dbReference>
<evidence type="ECO:0000256" key="8">
    <source>
        <dbReference type="ARBA" id="ARBA00023029"/>
    </source>
</evidence>
<dbReference type="PANTHER" id="PTHR45866">
    <property type="entry name" value="DNA GYRASE/TOPOISOMERASE SUBUNIT B"/>
    <property type="match status" value="1"/>
</dbReference>
<feature type="domain" description="Toprim" evidence="12">
    <location>
        <begin position="431"/>
        <end position="546"/>
    </location>
</feature>
<evidence type="ECO:0000256" key="9">
    <source>
        <dbReference type="ARBA" id="ARBA00023125"/>
    </source>
</evidence>
<proteinExistence type="inferred from homology"/>
<dbReference type="SUPFAM" id="SSF55874">
    <property type="entry name" value="ATPase domain of HSP90 chaperone/DNA topoisomerase II/histidine kinase"/>
    <property type="match status" value="1"/>
</dbReference>
<dbReference type="InterPro" id="IPR006171">
    <property type="entry name" value="TOPRIM_dom"/>
</dbReference>
<keyword evidence="8 11" id="KW-0799">Topoisomerase</keyword>
<keyword evidence="14" id="KW-1185">Reference proteome</keyword>
<evidence type="ECO:0000256" key="1">
    <source>
        <dbReference type="ARBA" id="ARBA00000185"/>
    </source>
</evidence>
<dbReference type="InterPro" id="IPR001241">
    <property type="entry name" value="Topo_IIA"/>
</dbReference>
<evidence type="ECO:0000256" key="10">
    <source>
        <dbReference type="ARBA" id="ARBA00023235"/>
    </source>
</evidence>
<dbReference type="NCBIfam" id="NF011501">
    <property type="entry name" value="PRK14939.1"/>
    <property type="match status" value="1"/>
</dbReference>
<dbReference type="InterPro" id="IPR013506">
    <property type="entry name" value="Topo_IIA_bsu_dom2"/>
</dbReference>
<dbReference type="PRINTS" id="PR01159">
    <property type="entry name" value="DNAGYRASEB"/>
</dbReference>
<feature type="binding site" evidence="11">
    <location>
        <position position="513"/>
    </location>
    <ligand>
        <name>Mg(2+)</name>
        <dbReference type="ChEBI" id="CHEBI:18420"/>
        <label>2</label>
    </ligand>
</feature>
<dbReference type="Pfam" id="PF01751">
    <property type="entry name" value="Toprim"/>
    <property type="match status" value="1"/>
</dbReference>
<evidence type="ECO:0000256" key="7">
    <source>
        <dbReference type="ARBA" id="ARBA00022842"/>
    </source>
</evidence>
<comment type="miscellaneous">
    <text evidence="11">Few gyrases are as efficient as E.coli at forming negative supercoils. Not all organisms have 2 type II topoisomerases; in organisms with a single type II topoisomerase this enzyme also has to decatenate newly replicated chromosomes.</text>
</comment>
<reference evidence="14" key="1">
    <citation type="journal article" date="2013" name="ISME J.">
        <title>A small predatory core genome in the divergent marine Bacteriovorax marinus SJ and the terrestrial Bdellovibrio bacteriovorus.</title>
        <authorList>
            <person name="Crossman L.C."/>
            <person name="Chen H."/>
            <person name="Cerdeno-Tarraga A.M."/>
            <person name="Brooks K."/>
            <person name="Quail M.A."/>
            <person name="Pineiro S.A."/>
            <person name="Hobley L."/>
            <person name="Sockett R.E."/>
            <person name="Bentley S.D."/>
            <person name="Parkhill J."/>
            <person name="Williams H.N."/>
            <person name="Stine O.C."/>
        </authorList>
    </citation>
    <scope>NUCLEOTIDE SEQUENCE [LARGE SCALE GENOMIC DNA]</scope>
    <source>
        <strain evidence="14">ATCC BAA-682 / DSM 15412 / SJ</strain>
    </source>
</reference>
<name>E1X1M7_HALMS</name>
<dbReference type="InterPro" id="IPR034160">
    <property type="entry name" value="TOPRIM_GyrB"/>
</dbReference>
<keyword evidence="7 11" id="KW-0460">Magnesium</keyword>
<dbReference type="SUPFAM" id="SSF54211">
    <property type="entry name" value="Ribosomal protein S5 domain 2-like"/>
    <property type="match status" value="1"/>
</dbReference>
<keyword evidence="10 11" id="KW-0413">Isomerase</keyword>
<dbReference type="Gene3D" id="3.40.50.670">
    <property type="match status" value="2"/>
</dbReference>
<dbReference type="InterPro" id="IPR000565">
    <property type="entry name" value="Topo_IIA_B"/>
</dbReference>
<feature type="binding site" evidence="11">
    <location>
        <position position="511"/>
    </location>
    <ligand>
        <name>Mg(2+)</name>
        <dbReference type="ChEBI" id="CHEBI:18420"/>
        <label>2</label>
    </ligand>
</feature>
<feature type="site" description="Interaction with DNA" evidence="11">
    <location>
        <position position="465"/>
    </location>
</feature>
<comment type="subunit">
    <text evidence="11">Heterotetramer, composed of two GyrA and two GyrB chains. In the heterotetramer, GyrA contains the active site tyrosine that forms a transient covalent intermediate with DNA, while GyrB binds cofactors and catalyzes ATP hydrolysis.</text>
</comment>
<dbReference type="CDD" id="cd03366">
    <property type="entry name" value="TOPRIM_TopoIIA_GyrB"/>
    <property type="match status" value="1"/>
</dbReference>
<dbReference type="GO" id="GO:0046872">
    <property type="term" value="F:metal ion binding"/>
    <property type="evidence" value="ECO:0007669"/>
    <property type="project" value="UniProtKB-KW"/>
</dbReference>
<dbReference type="Pfam" id="PF02518">
    <property type="entry name" value="HATPase_c"/>
    <property type="match status" value="1"/>
</dbReference>
<dbReference type="GO" id="GO:0006265">
    <property type="term" value="P:DNA topological change"/>
    <property type="evidence" value="ECO:0007669"/>
    <property type="project" value="UniProtKB-UniRule"/>
</dbReference>
<dbReference type="Pfam" id="PF18053">
    <property type="entry name" value="GyrB_insert"/>
    <property type="match status" value="1"/>
</dbReference>
<dbReference type="HOGENOM" id="CLU_006146_4_1_7"/>
<dbReference type="GO" id="GO:0003918">
    <property type="term" value="F:DNA topoisomerase type II (double strand cut, ATP-hydrolyzing) activity"/>
    <property type="evidence" value="ECO:0007669"/>
    <property type="project" value="UniProtKB-UniRule"/>
</dbReference>
<dbReference type="PANTHER" id="PTHR45866:SF1">
    <property type="entry name" value="DNA GYRASE SUBUNIT B, MITOCHONDRIAL"/>
    <property type="match status" value="1"/>
</dbReference>
<dbReference type="PROSITE" id="PS00177">
    <property type="entry name" value="TOPOISOMERASE_II"/>
    <property type="match status" value="1"/>
</dbReference>